<evidence type="ECO:0000256" key="5">
    <source>
        <dbReference type="ARBA" id="ARBA00023033"/>
    </source>
</evidence>
<evidence type="ECO:0000313" key="8">
    <source>
        <dbReference type="EMBL" id="CAK5262115.1"/>
    </source>
</evidence>
<reference evidence="9" key="1">
    <citation type="submission" date="2023-11" db="EMBL/GenBank/DDBJ databases">
        <authorList>
            <person name="De Vega J J."/>
            <person name="De Vega J J."/>
        </authorList>
    </citation>
    <scope>NUCLEOTIDE SEQUENCE</scope>
</reference>
<dbReference type="EMBL" id="CAVNYO010000403">
    <property type="protein sequence ID" value="CAK5274526.1"/>
    <property type="molecule type" value="Genomic_DNA"/>
</dbReference>
<dbReference type="EMBL" id="CAVNYO010000009">
    <property type="protein sequence ID" value="CAK5262115.1"/>
    <property type="molecule type" value="Genomic_DNA"/>
</dbReference>
<dbReference type="InterPro" id="IPR036188">
    <property type="entry name" value="FAD/NAD-bd_sf"/>
</dbReference>
<dbReference type="SUPFAM" id="SSF51905">
    <property type="entry name" value="FAD/NAD(P)-binding domain"/>
    <property type="match status" value="1"/>
</dbReference>
<evidence type="ECO:0000256" key="3">
    <source>
        <dbReference type="ARBA" id="ARBA00022827"/>
    </source>
</evidence>
<evidence type="ECO:0000256" key="4">
    <source>
        <dbReference type="ARBA" id="ARBA00023002"/>
    </source>
</evidence>
<dbReference type="PANTHER" id="PTHR13789">
    <property type="entry name" value="MONOOXYGENASE"/>
    <property type="match status" value="1"/>
</dbReference>
<keyword evidence="4" id="KW-0560">Oxidoreductase</keyword>
<evidence type="ECO:0000256" key="1">
    <source>
        <dbReference type="ARBA" id="ARBA00007992"/>
    </source>
</evidence>
<dbReference type="InterPro" id="IPR002938">
    <property type="entry name" value="FAD-bd"/>
</dbReference>
<feature type="chain" id="PRO_5042440876" description="FAD-binding domain-containing protein" evidence="6">
    <location>
        <begin position="25"/>
        <end position="492"/>
    </location>
</feature>
<evidence type="ECO:0000259" key="7">
    <source>
        <dbReference type="Pfam" id="PF01494"/>
    </source>
</evidence>
<comment type="similarity">
    <text evidence="1">Belongs to the paxM FAD-dependent monooxygenase family.</text>
</comment>
<sequence length="492" mass="54607">MPARTLPGLNFIVVGASVAGLTCAIGLKKSGHSVTVLEREPCLSGAESIPSGAAGVPPNGCKVLFDWGLEKDVMENAVAGHGFMMYSYDPSSKGKGERDAMGVNLWDPELMESARGEFLQMKHRVLLRLLHDLAIKPPAPSEGTVTIEFDAEVTSIESDDTGCNVILASGAVFAGHAVIGADGSTGFVRKYILEEEIEDSGAECVDADTDLCAYSMFVPRAIAEQDEELKELYDSPRSNMVSVYFGNQRAAKVFLNGQERDAYLWLYTTDGQQEGSWTRPGVKPEIEAVEPADPVIKRIYEKAATPLRFPMKQHHVLDSWVSQSGRIIAIGEAAHPFPPFSLHTISIAIEDGAFMGKIFSHTRNPERIPEFLYAFEENRKPRCEHILQAEQMQLQYFTLPDGDQQQERDDKFLANKAAGRNAMSSPDENMQEIVDDLRVIFGYEPTDEADEWWMSWGRFQEDSSQQQNTMGRMDMSQAFKEQWGAATTVRTE</sequence>
<gene>
    <name evidence="9" type="ORF">MYCIT1_LOCUS21754</name>
    <name evidence="8" type="ORF">MYCIT1_LOCUS592</name>
</gene>
<dbReference type="AlphaFoldDB" id="A0AAD2Q488"/>
<proteinExistence type="inferred from homology"/>
<evidence type="ECO:0000256" key="6">
    <source>
        <dbReference type="SAM" id="SignalP"/>
    </source>
</evidence>
<keyword evidence="5" id="KW-0503">Monooxygenase</keyword>
<dbReference type="Pfam" id="PF01494">
    <property type="entry name" value="FAD_binding_3"/>
    <property type="match status" value="1"/>
</dbReference>
<dbReference type="Gene3D" id="3.50.50.60">
    <property type="entry name" value="FAD/NAD(P)-binding domain"/>
    <property type="match status" value="1"/>
</dbReference>
<keyword evidence="2" id="KW-0285">Flavoprotein</keyword>
<comment type="caution">
    <text evidence="9">The sequence shown here is derived from an EMBL/GenBank/DDBJ whole genome shotgun (WGS) entry which is preliminary data.</text>
</comment>
<dbReference type="PRINTS" id="PR00420">
    <property type="entry name" value="RNGMNOXGNASE"/>
</dbReference>
<dbReference type="GO" id="GO:0004497">
    <property type="term" value="F:monooxygenase activity"/>
    <property type="evidence" value="ECO:0007669"/>
    <property type="project" value="UniProtKB-KW"/>
</dbReference>
<protein>
    <recommendedName>
        <fullName evidence="7">FAD-binding domain-containing protein</fullName>
    </recommendedName>
</protein>
<dbReference type="Proteomes" id="UP001295794">
    <property type="component" value="Unassembled WGS sequence"/>
</dbReference>
<dbReference type="InterPro" id="IPR050493">
    <property type="entry name" value="FAD-dep_Monooxygenase_BioMet"/>
</dbReference>
<keyword evidence="10" id="KW-1185">Reference proteome</keyword>
<feature type="signal peptide" evidence="6">
    <location>
        <begin position="1"/>
        <end position="24"/>
    </location>
</feature>
<evidence type="ECO:0000313" key="10">
    <source>
        <dbReference type="Proteomes" id="UP001295794"/>
    </source>
</evidence>
<evidence type="ECO:0000313" key="9">
    <source>
        <dbReference type="EMBL" id="CAK5274526.1"/>
    </source>
</evidence>
<name>A0AAD2Q488_9AGAR</name>
<keyword evidence="6" id="KW-0732">Signal</keyword>
<evidence type="ECO:0000256" key="2">
    <source>
        <dbReference type="ARBA" id="ARBA00022630"/>
    </source>
</evidence>
<feature type="domain" description="FAD-binding" evidence="7">
    <location>
        <begin position="12"/>
        <end position="388"/>
    </location>
</feature>
<keyword evidence="3" id="KW-0274">FAD</keyword>
<accession>A0AAD2Q488</accession>
<dbReference type="GO" id="GO:0071949">
    <property type="term" value="F:FAD binding"/>
    <property type="evidence" value="ECO:0007669"/>
    <property type="project" value="InterPro"/>
</dbReference>
<dbReference type="PANTHER" id="PTHR13789:SF306">
    <property type="entry name" value="HYDROXYLASE, PUTATIVE-RELATED"/>
    <property type="match status" value="1"/>
</dbReference>
<organism evidence="9 10">
    <name type="scientific">Mycena citricolor</name>
    <dbReference type="NCBI Taxonomy" id="2018698"/>
    <lineage>
        <taxon>Eukaryota</taxon>
        <taxon>Fungi</taxon>
        <taxon>Dikarya</taxon>
        <taxon>Basidiomycota</taxon>
        <taxon>Agaricomycotina</taxon>
        <taxon>Agaricomycetes</taxon>
        <taxon>Agaricomycetidae</taxon>
        <taxon>Agaricales</taxon>
        <taxon>Marasmiineae</taxon>
        <taxon>Mycenaceae</taxon>
        <taxon>Mycena</taxon>
    </lineage>
</organism>